<keyword evidence="2" id="KW-1185">Reference proteome</keyword>
<dbReference type="RefSeq" id="WP_156270847.1">
    <property type="nucleotide sequence ID" value="NZ_WOGU01000029.1"/>
</dbReference>
<comment type="caution">
    <text evidence="1">The sequence shown here is derived from an EMBL/GenBank/DDBJ whole genome shotgun (WGS) entry which is preliminary data.</text>
</comment>
<dbReference type="Proteomes" id="UP000436989">
    <property type="component" value="Unassembled WGS sequence"/>
</dbReference>
<protein>
    <submittedName>
        <fullName evidence="1">Uncharacterized protein</fullName>
    </submittedName>
</protein>
<organism evidence="1 2">
    <name type="scientific">Kocuria sediminis</name>
    <dbReference type="NCBI Taxonomy" id="1038857"/>
    <lineage>
        <taxon>Bacteria</taxon>
        <taxon>Bacillati</taxon>
        <taxon>Actinomycetota</taxon>
        <taxon>Actinomycetes</taxon>
        <taxon>Micrococcales</taxon>
        <taxon>Micrococcaceae</taxon>
        <taxon>Kocuria</taxon>
    </lineage>
</organism>
<gene>
    <name evidence="1" type="ORF">GMA12_17900</name>
</gene>
<dbReference type="EMBL" id="WOGU01000029">
    <property type="protein sequence ID" value="MUN64990.1"/>
    <property type="molecule type" value="Genomic_DNA"/>
</dbReference>
<evidence type="ECO:0000313" key="2">
    <source>
        <dbReference type="Proteomes" id="UP000436989"/>
    </source>
</evidence>
<sequence>MSLAYIGAFADEEAMTTIGFFCRVRALFAARCLPRPYRVVADNGARYKAL</sequence>
<name>A0A6N8GRU8_9MICC</name>
<proteinExistence type="predicted"/>
<reference evidence="1 2" key="1">
    <citation type="submission" date="2019-12" db="EMBL/GenBank/DDBJ databases">
        <authorList>
            <person name="Shi Y."/>
        </authorList>
    </citation>
    <scope>NUCLEOTIDE SEQUENCE [LARGE SCALE GENOMIC DNA]</scope>
    <source>
        <strain evidence="1 2">JCM 17929</strain>
    </source>
</reference>
<accession>A0A6N8GRU8</accession>
<dbReference type="AlphaFoldDB" id="A0A6N8GRU8"/>
<evidence type="ECO:0000313" key="1">
    <source>
        <dbReference type="EMBL" id="MUN64990.1"/>
    </source>
</evidence>